<dbReference type="AlphaFoldDB" id="A0A852V910"/>
<evidence type="ECO:0000313" key="3">
    <source>
        <dbReference type="Proteomes" id="UP000576393"/>
    </source>
</evidence>
<evidence type="ECO:0000313" key="2">
    <source>
        <dbReference type="EMBL" id="NYF44616.1"/>
    </source>
</evidence>
<dbReference type="Proteomes" id="UP000576393">
    <property type="component" value="Unassembled WGS sequence"/>
</dbReference>
<dbReference type="RefSeq" id="WP_179829078.1">
    <property type="nucleotide sequence ID" value="NZ_JACCCO010000004.1"/>
</dbReference>
<gene>
    <name evidence="2" type="ORF">HDA43_006858</name>
</gene>
<feature type="region of interest" description="Disordered" evidence="1">
    <location>
        <begin position="1"/>
        <end position="27"/>
    </location>
</feature>
<reference evidence="2 3" key="1">
    <citation type="submission" date="2020-07" db="EMBL/GenBank/DDBJ databases">
        <title>Sequencing the genomes of 1000 actinobacteria strains.</title>
        <authorList>
            <person name="Klenk H.-P."/>
        </authorList>
    </citation>
    <scope>NUCLEOTIDE SEQUENCE [LARGE SCALE GENOMIC DNA]</scope>
    <source>
        <strain evidence="2 3">DSM 45763</strain>
    </source>
</reference>
<accession>A0A852V910</accession>
<sequence length="153" mass="17189">MTGADPDDFLELDQADPGEEEPGRSRRPWARCRCGRRIWAKKSLLLGEGGKCRRGRRRPGRLRTSAGRRYSVTGQTDLFTTRETFMSTFTTDQAADLVHELIADDYYPELNAYLEVKRDGDAITVSLRPAGQTTTVLRFGVRVYPLDPAPGQP</sequence>
<feature type="compositionally biased region" description="Acidic residues" evidence="1">
    <location>
        <begin position="1"/>
        <end position="20"/>
    </location>
</feature>
<dbReference type="EMBL" id="JACCCO010000004">
    <property type="protein sequence ID" value="NYF44616.1"/>
    <property type="molecule type" value="Genomic_DNA"/>
</dbReference>
<proteinExistence type="predicted"/>
<organism evidence="2 3">
    <name type="scientific">Streptosporangium sandarakinum</name>
    <dbReference type="NCBI Taxonomy" id="1260955"/>
    <lineage>
        <taxon>Bacteria</taxon>
        <taxon>Bacillati</taxon>
        <taxon>Actinomycetota</taxon>
        <taxon>Actinomycetes</taxon>
        <taxon>Streptosporangiales</taxon>
        <taxon>Streptosporangiaceae</taxon>
        <taxon>Streptosporangium</taxon>
    </lineage>
</organism>
<name>A0A852V910_9ACTN</name>
<protein>
    <submittedName>
        <fullName evidence="2">Uncharacterized protein</fullName>
    </submittedName>
</protein>
<evidence type="ECO:0000256" key="1">
    <source>
        <dbReference type="SAM" id="MobiDB-lite"/>
    </source>
</evidence>
<comment type="caution">
    <text evidence="2">The sequence shown here is derived from an EMBL/GenBank/DDBJ whole genome shotgun (WGS) entry which is preliminary data.</text>
</comment>
<keyword evidence="3" id="KW-1185">Reference proteome</keyword>